<keyword evidence="2" id="KW-1185">Reference proteome</keyword>
<name>A0A518G1J8_9BACT</name>
<reference evidence="1 2" key="1">
    <citation type="submission" date="2019-02" db="EMBL/GenBank/DDBJ databases">
        <title>Deep-cultivation of Planctomycetes and their phenomic and genomic characterization uncovers novel biology.</title>
        <authorList>
            <person name="Wiegand S."/>
            <person name="Jogler M."/>
            <person name="Boedeker C."/>
            <person name="Pinto D."/>
            <person name="Vollmers J."/>
            <person name="Rivas-Marin E."/>
            <person name="Kohn T."/>
            <person name="Peeters S.H."/>
            <person name="Heuer A."/>
            <person name="Rast P."/>
            <person name="Oberbeckmann S."/>
            <person name="Bunk B."/>
            <person name="Jeske O."/>
            <person name="Meyerdierks A."/>
            <person name="Storesund J.E."/>
            <person name="Kallscheuer N."/>
            <person name="Luecker S."/>
            <person name="Lage O.M."/>
            <person name="Pohl T."/>
            <person name="Merkel B.J."/>
            <person name="Hornburger P."/>
            <person name="Mueller R.-W."/>
            <person name="Bruemmer F."/>
            <person name="Labrenz M."/>
            <person name="Spormann A.M."/>
            <person name="Op den Camp H."/>
            <person name="Overmann J."/>
            <person name="Amann R."/>
            <person name="Jetten M.S.M."/>
            <person name="Mascher T."/>
            <person name="Medema M.H."/>
            <person name="Devos D.P."/>
            <person name="Kaster A.-K."/>
            <person name="Ovreas L."/>
            <person name="Rohde M."/>
            <person name="Galperin M.Y."/>
            <person name="Jogler C."/>
        </authorList>
    </citation>
    <scope>NUCLEOTIDE SEQUENCE [LARGE SCALE GENOMIC DNA]</scope>
    <source>
        <strain evidence="1 2">Q31a</strain>
    </source>
</reference>
<evidence type="ECO:0000313" key="1">
    <source>
        <dbReference type="EMBL" id="QDV22463.1"/>
    </source>
</evidence>
<organism evidence="1 2">
    <name type="scientific">Aureliella helgolandensis</name>
    <dbReference type="NCBI Taxonomy" id="2527968"/>
    <lineage>
        <taxon>Bacteria</taxon>
        <taxon>Pseudomonadati</taxon>
        <taxon>Planctomycetota</taxon>
        <taxon>Planctomycetia</taxon>
        <taxon>Pirellulales</taxon>
        <taxon>Pirellulaceae</taxon>
        <taxon>Aureliella</taxon>
    </lineage>
</organism>
<protein>
    <submittedName>
        <fullName evidence="1">Uncharacterized protein</fullName>
    </submittedName>
</protein>
<evidence type="ECO:0000313" key="2">
    <source>
        <dbReference type="Proteomes" id="UP000318017"/>
    </source>
</evidence>
<dbReference type="EMBL" id="CP036298">
    <property type="protein sequence ID" value="QDV22463.1"/>
    <property type="molecule type" value="Genomic_DNA"/>
</dbReference>
<proteinExistence type="predicted"/>
<accession>A0A518G1J8</accession>
<sequence>MRMFNEEDWQSIKKRVFSSNPNPVWTTPNPTFQLQTNQASMSRSHLANTNSPHLLLLQPPALQRPPEFLVA</sequence>
<dbReference type="AlphaFoldDB" id="A0A518G1J8"/>
<dbReference type="Proteomes" id="UP000318017">
    <property type="component" value="Chromosome"/>
</dbReference>
<gene>
    <name evidence="1" type="ORF">Q31a_07480</name>
</gene>
<dbReference type="KEGG" id="ahel:Q31a_07480"/>